<keyword evidence="7" id="KW-0408">Iron</keyword>
<dbReference type="InterPro" id="IPR011989">
    <property type="entry name" value="ARM-like"/>
</dbReference>
<evidence type="ECO:0000256" key="4">
    <source>
        <dbReference type="ARBA" id="ARBA00022723"/>
    </source>
</evidence>
<dbReference type="EC" id="1.17.99.6" evidence="11"/>
<feature type="region of interest" description="Disordered" evidence="9">
    <location>
        <begin position="286"/>
        <end position="323"/>
    </location>
</feature>
<accession>A0ABU9E478</accession>
<dbReference type="PROSITE" id="PS51379">
    <property type="entry name" value="4FE4S_FER_2"/>
    <property type="match status" value="1"/>
</dbReference>
<dbReference type="PANTHER" id="PTHR30002:SF4">
    <property type="entry name" value="EPOXYQUEUOSINE REDUCTASE"/>
    <property type="match status" value="1"/>
</dbReference>
<reference evidence="11 12" key="1">
    <citation type="submission" date="2024-02" db="EMBL/GenBank/DDBJ databases">
        <title>A novel Gemmatimonadota bacterium.</title>
        <authorList>
            <person name="Du Z.-J."/>
            <person name="Ye Y.-Q."/>
        </authorList>
    </citation>
    <scope>NUCLEOTIDE SEQUENCE [LARGE SCALE GENOMIC DNA]</scope>
    <source>
        <strain evidence="11 12">DH-20</strain>
    </source>
</reference>
<evidence type="ECO:0000256" key="7">
    <source>
        <dbReference type="ARBA" id="ARBA00023004"/>
    </source>
</evidence>
<dbReference type="Gene3D" id="1.25.10.10">
    <property type="entry name" value="Leucine-rich Repeat Variant"/>
    <property type="match status" value="1"/>
</dbReference>
<evidence type="ECO:0000256" key="2">
    <source>
        <dbReference type="ARBA" id="ARBA00022490"/>
    </source>
</evidence>
<dbReference type="NCBIfam" id="TIGR00276">
    <property type="entry name" value="tRNA epoxyqueuosine(34) reductase QueG"/>
    <property type="match status" value="1"/>
</dbReference>
<dbReference type="GO" id="GO:0052693">
    <property type="term" value="F:epoxyqueuosine reductase activity"/>
    <property type="evidence" value="ECO:0007669"/>
    <property type="project" value="UniProtKB-EC"/>
</dbReference>
<keyword evidence="12" id="KW-1185">Reference proteome</keyword>
<evidence type="ECO:0000256" key="8">
    <source>
        <dbReference type="ARBA" id="ARBA00023014"/>
    </source>
</evidence>
<dbReference type="Gene3D" id="3.30.70.20">
    <property type="match status" value="1"/>
</dbReference>
<dbReference type="Proteomes" id="UP001484239">
    <property type="component" value="Unassembled WGS sequence"/>
</dbReference>
<evidence type="ECO:0000313" key="11">
    <source>
        <dbReference type="EMBL" id="MEK9499533.1"/>
    </source>
</evidence>
<dbReference type="PROSITE" id="PS00198">
    <property type="entry name" value="4FE4S_FER_1"/>
    <property type="match status" value="1"/>
</dbReference>
<keyword evidence="6 11" id="KW-0560">Oxidoreductase</keyword>
<evidence type="ECO:0000313" key="12">
    <source>
        <dbReference type="Proteomes" id="UP001484239"/>
    </source>
</evidence>
<feature type="domain" description="4Fe-4S ferredoxin-type" evidence="10">
    <location>
        <begin position="199"/>
        <end position="228"/>
    </location>
</feature>
<dbReference type="Pfam" id="PF08331">
    <property type="entry name" value="QueG_DUF1730"/>
    <property type="match status" value="1"/>
</dbReference>
<dbReference type="InterPro" id="IPR017900">
    <property type="entry name" value="4Fe4S_Fe_S_CS"/>
</dbReference>
<evidence type="ECO:0000259" key="10">
    <source>
        <dbReference type="PROSITE" id="PS51379"/>
    </source>
</evidence>
<dbReference type="InterPro" id="IPR004453">
    <property type="entry name" value="QueG"/>
</dbReference>
<evidence type="ECO:0000256" key="3">
    <source>
        <dbReference type="ARBA" id="ARBA00022694"/>
    </source>
</evidence>
<dbReference type="InterPro" id="IPR013542">
    <property type="entry name" value="QueG_DUF1730"/>
</dbReference>
<evidence type="ECO:0000256" key="1">
    <source>
        <dbReference type="ARBA" id="ARBA00022485"/>
    </source>
</evidence>
<proteinExistence type="predicted"/>
<keyword evidence="8" id="KW-0411">Iron-sulfur</keyword>
<evidence type="ECO:0000256" key="6">
    <source>
        <dbReference type="ARBA" id="ARBA00023002"/>
    </source>
</evidence>
<keyword evidence="3" id="KW-0819">tRNA processing</keyword>
<sequence>MSDAPRDSAGHARGEALRTLAARIEAKGRELGFDRVRIADAVPSDHGAFLDRWLEEGRHGEMGYLARPDAVERRRDPRRSLDGARSVIVVTHPYGSGGPQSESPDVGLIARYARGRDYHRVVKGRLRELLRWLDAEAGRLGVAERVEGRGHVDTGPLLERELARRAGIGWFGRNTMMIDPGRGSYFVLGALLVDLALPPDPPFTADRCGSCHACLDACPTGALLGRDESGAPVIDATRCISYLTIELRGSIPEELRPAIGNRVFGCDICQEVCPWNGRFPAAHPEPAYAARGPGQRPPGVEAVPGEAEGSDPEATPDPLHPGTADPPLVELLAMALDPDAWESFSRGSSIRRAGRAGFARNVCVALGNRLAAVEGPASEAVALLRRAADDPDPIVREHARWALERAGPGATAR</sequence>
<keyword evidence="5" id="KW-0671">Queuosine biosynthesis</keyword>
<keyword evidence="1" id="KW-0004">4Fe-4S</keyword>
<evidence type="ECO:0000256" key="5">
    <source>
        <dbReference type="ARBA" id="ARBA00022785"/>
    </source>
</evidence>
<dbReference type="SUPFAM" id="SSF46548">
    <property type="entry name" value="alpha-helical ferredoxin"/>
    <property type="match status" value="1"/>
</dbReference>
<dbReference type="RefSeq" id="WP_405276314.1">
    <property type="nucleotide sequence ID" value="NZ_JBBHLI010000001.1"/>
</dbReference>
<comment type="caution">
    <text evidence="11">The sequence shown here is derived from an EMBL/GenBank/DDBJ whole genome shotgun (WGS) entry which is preliminary data.</text>
</comment>
<dbReference type="InterPro" id="IPR017896">
    <property type="entry name" value="4Fe4S_Fe-S-bd"/>
</dbReference>
<name>A0ABU9E478_9BACT</name>
<dbReference type="EMBL" id="JBBHLI010000001">
    <property type="protein sequence ID" value="MEK9499533.1"/>
    <property type="molecule type" value="Genomic_DNA"/>
</dbReference>
<gene>
    <name evidence="11" type="primary">queG</name>
    <name evidence="11" type="ORF">WI372_00885</name>
</gene>
<protein>
    <submittedName>
        <fullName evidence="11">tRNA epoxyqueuosine(34) reductase QueG</fullName>
        <ecNumber evidence="11">1.17.99.6</ecNumber>
    </submittedName>
</protein>
<keyword evidence="4" id="KW-0479">Metal-binding</keyword>
<dbReference type="Pfam" id="PF13484">
    <property type="entry name" value="Fer4_16"/>
    <property type="match status" value="1"/>
</dbReference>
<evidence type="ECO:0000256" key="9">
    <source>
        <dbReference type="SAM" id="MobiDB-lite"/>
    </source>
</evidence>
<dbReference type="PANTHER" id="PTHR30002">
    <property type="entry name" value="EPOXYQUEUOSINE REDUCTASE"/>
    <property type="match status" value="1"/>
</dbReference>
<keyword evidence="2" id="KW-0963">Cytoplasm</keyword>
<organism evidence="11 12">
    <name type="scientific">Gaopeijia maritima</name>
    <dbReference type="NCBI Taxonomy" id="3119007"/>
    <lineage>
        <taxon>Bacteria</taxon>
        <taxon>Pseudomonadati</taxon>
        <taxon>Gemmatimonadota</taxon>
        <taxon>Longimicrobiia</taxon>
        <taxon>Gaopeijiales</taxon>
        <taxon>Gaopeijiaceae</taxon>
        <taxon>Gaopeijia</taxon>
    </lineage>
</organism>